<dbReference type="PANTHER" id="PTHR21327:SF46">
    <property type="entry name" value="3,4-DIHYDROXY-2-BUTANONE 4-PHOSPHATE SYNTHASE"/>
    <property type="match status" value="1"/>
</dbReference>
<evidence type="ECO:0000256" key="4">
    <source>
        <dbReference type="ARBA" id="ARBA00022842"/>
    </source>
</evidence>
<dbReference type="HOGENOM" id="CLU_020273_3_2_2"/>
<dbReference type="NCBIfam" id="NF004437">
    <property type="entry name" value="PRK05773.1"/>
    <property type="match status" value="1"/>
</dbReference>
<dbReference type="InterPro" id="IPR017945">
    <property type="entry name" value="DHBP_synth_RibB-like_a/b_dom"/>
</dbReference>
<organism evidence="7 8">
    <name type="scientific">Metallosphaera yellowstonensis MK1</name>
    <dbReference type="NCBI Taxonomy" id="671065"/>
    <lineage>
        <taxon>Archaea</taxon>
        <taxon>Thermoproteota</taxon>
        <taxon>Thermoprotei</taxon>
        <taxon>Sulfolobales</taxon>
        <taxon>Sulfolobaceae</taxon>
        <taxon>Metallosphaera</taxon>
    </lineage>
</organism>
<keyword evidence="5" id="KW-0464">Manganese</keyword>
<dbReference type="RefSeq" id="WP_009071136.1">
    <property type="nucleotide sequence ID" value="NZ_JH597761.1"/>
</dbReference>
<dbReference type="EMBL" id="JH597761">
    <property type="protein sequence ID" value="EHP70408.1"/>
    <property type="molecule type" value="Genomic_DNA"/>
</dbReference>
<dbReference type="GO" id="GO:0008686">
    <property type="term" value="F:3,4-dihydroxy-2-butanone-4-phosphate synthase activity"/>
    <property type="evidence" value="ECO:0007669"/>
    <property type="project" value="InterPro"/>
</dbReference>
<name>H2C2D7_9CREN</name>
<keyword evidence="2" id="KW-0686">Riboflavin biosynthesis</keyword>
<evidence type="ECO:0000313" key="8">
    <source>
        <dbReference type="Proteomes" id="UP000003980"/>
    </source>
</evidence>
<dbReference type="OrthoDB" id="25735at2157"/>
<protein>
    <submittedName>
        <fullName evidence="7">3,4-dihydroxy-2-butanone 4-phosphate synthase</fullName>
    </submittedName>
</protein>
<evidence type="ECO:0000256" key="3">
    <source>
        <dbReference type="ARBA" id="ARBA00022723"/>
    </source>
</evidence>
<dbReference type="PANTHER" id="PTHR21327">
    <property type="entry name" value="GTP CYCLOHYDROLASE II-RELATED"/>
    <property type="match status" value="1"/>
</dbReference>
<evidence type="ECO:0000256" key="5">
    <source>
        <dbReference type="ARBA" id="ARBA00023211"/>
    </source>
</evidence>
<dbReference type="GO" id="GO:0009231">
    <property type="term" value="P:riboflavin biosynthetic process"/>
    <property type="evidence" value="ECO:0007669"/>
    <property type="project" value="UniProtKB-UniPathway"/>
</dbReference>
<gene>
    <name evidence="7" type="ORF">MetMK1DRAFT_00009100</name>
</gene>
<dbReference type="Pfam" id="PF00926">
    <property type="entry name" value="DHBP_synthase"/>
    <property type="match status" value="1"/>
</dbReference>
<dbReference type="SUPFAM" id="SSF55821">
    <property type="entry name" value="YrdC/RibB"/>
    <property type="match status" value="1"/>
</dbReference>
<evidence type="ECO:0000256" key="6">
    <source>
        <dbReference type="ARBA" id="ARBA00023239"/>
    </source>
</evidence>
<dbReference type="eggNOG" id="arCOG01320">
    <property type="taxonomic scope" value="Archaea"/>
</dbReference>
<accession>H2C2D7</accession>
<keyword evidence="8" id="KW-1185">Reference proteome</keyword>
<dbReference type="GO" id="GO:0005829">
    <property type="term" value="C:cytosol"/>
    <property type="evidence" value="ECO:0007669"/>
    <property type="project" value="TreeGrafter"/>
</dbReference>
<evidence type="ECO:0000256" key="1">
    <source>
        <dbReference type="ARBA" id="ARBA00005104"/>
    </source>
</evidence>
<comment type="pathway">
    <text evidence="1">Cofactor biosynthesis; riboflavin biosynthesis.</text>
</comment>
<dbReference type="GO" id="GO:0046872">
    <property type="term" value="F:metal ion binding"/>
    <property type="evidence" value="ECO:0007669"/>
    <property type="project" value="UniProtKB-KW"/>
</dbReference>
<dbReference type="Proteomes" id="UP000003980">
    <property type="component" value="Unassembled WGS sequence"/>
</dbReference>
<keyword evidence="4" id="KW-0460">Magnesium</keyword>
<proteinExistence type="predicted"/>
<dbReference type="UniPathway" id="UPA00275"/>
<evidence type="ECO:0000313" key="7">
    <source>
        <dbReference type="EMBL" id="EHP70408.1"/>
    </source>
</evidence>
<dbReference type="STRING" id="671065.MetMK1DRAFT_00009100"/>
<keyword evidence="6" id="KW-0456">Lyase</keyword>
<reference evidence="7 8" key="1">
    <citation type="submission" date="2012-01" db="EMBL/GenBank/DDBJ databases">
        <title>Improved High-Quality Draft sequence of Metallosphaera yellowstonensis MK1.</title>
        <authorList>
            <consortium name="US DOE Joint Genome Institute"/>
            <person name="Lucas S."/>
            <person name="Han J."/>
            <person name="Cheng J.-F."/>
            <person name="Goodwin L."/>
            <person name="Pitluck S."/>
            <person name="Peters L."/>
            <person name="Teshima H."/>
            <person name="Detter J.C."/>
            <person name="Han C."/>
            <person name="Tapia R."/>
            <person name="Land M."/>
            <person name="Hauser L."/>
            <person name="Kyrpides N."/>
            <person name="Kozubal M."/>
            <person name="Macur R.E."/>
            <person name="Jay Z."/>
            <person name="Inskeep W."/>
            <person name="Woyke T."/>
        </authorList>
    </citation>
    <scope>NUCLEOTIDE SEQUENCE [LARGE SCALE GENOMIC DNA]</scope>
    <source>
        <strain evidence="7 8">MK1</strain>
    </source>
</reference>
<sequence>MFVLQEIRKDLESGLPVLLYDFDGREEEVDMVFYGGSVTWKTVQTLRKEAGGLICYATGKREAELLGLPFQTEIMRSIPSLSRLVKRPVYGDEPAFSLWVNHRKTRTGISDEDRALTISSLHRVVETLKSDVEEARETFYQDFYTPGHVPILVSRGLEKRKGHTEMSVKLMEAVGLEKSVVLAEMLGDGRSMGKEEAKRFAKHNGFHFLEGIQVIKVISP</sequence>
<dbReference type="AlphaFoldDB" id="H2C2D7"/>
<dbReference type="Gene3D" id="3.90.870.10">
    <property type="entry name" value="DHBP synthase"/>
    <property type="match status" value="1"/>
</dbReference>
<dbReference type="InterPro" id="IPR000422">
    <property type="entry name" value="DHBP_synthase_RibB"/>
</dbReference>
<keyword evidence="3" id="KW-0479">Metal-binding</keyword>
<evidence type="ECO:0000256" key="2">
    <source>
        <dbReference type="ARBA" id="ARBA00022619"/>
    </source>
</evidence>